<reference evidence="2 3" key="1">
    <citation type="submission" date="2016-03" db="EMBL/GenBank/DDBJ databases">
        <title>Comparative genomics of the ectomycorrhizal sister species Rhizopogon vinicolor and Rhizopogon vesiculosus (Basidiomycota: Boletales) reveals a divergence of the mating type B locus.</title>
        <authorList>
            <person name="Mujic A.B."/>
            <person name="Kuo A."/>
            <person name="Tritt A."/>
            <person name="Lipzen A."/>
            <person name="Chen C."/>
            <person name="Johnson J."/>
            <person name="Sharma A."/>
            <person name="Barry K."/>
            <person name="Grigoriev I.V."/>
            <person name="Spatafora J.W."/>
        </authorList>
    </citation>
    <scope>NUCLEOTIDE SEQUENCE [LARGE SCALE GENOMIC DNA]</scope>
    <source>
        <strain evidence="2 3">AM-OR11-056</strain>
    </source>
</reference>
<dbReference type="OrthoDB" id="3053045at2759"/>
<keyword evidence="1" id="KW-0812">Transmembrane</keyword>
<organism evidence="2 3">
    <name type="scientific">Rhizopogon vesiculosus</name>
    <dbReference type="NCBI Taxonomy" id="180088"/>
    <lineage>
        <taxon>Eukaryota</taxon>
        <taxon>Fungi</taxon>
        <taxon>Dikarya</taxon>
        <taxon>Basidiomycota</taxon>
        <taxon>Agaricomycotina</taxon>
        <taxon>Agaricomycetes</taxon>
        <taxon>Agaricomycetidae</taxon>
        <taxon>Boletales</taxon>
        <taxon>Suillineae</taxon>
        <taxon>Rhizopogonaceae</taxon>
        <taxon>Rhizopogon</taxon>
    </lineage>
</organism>
<keyword evidence="1" id="KW-1133">Transmembrane helix</keyword>
<protein>
    <submittedName>
        <fullName evidence="2">Uncharacterized protein</fullName>
    </submittedName>
</protein>
<dbReference type="EMBL" id="LVVM01004992">
    <property type="protein sequence ID" value="OJA11639.1"/>
    <property type="molecule type" value="Genomic_DNA"/>
</dbReference>
<comment type="caution">
    <text evidence="2">The sequence shown here is derived from an EMBL/GenBank/DDBJ whole genome shotgun (WGS) entry which is preliminary data.</text>
</comment>
<evidence type="ECO:0000313" key="3">
    <source>
        <dbReference type="Proteomes" id="UP000183567"/>
    </source>
</evidence>
<dbReference type="Proteomes" id="UP000183567">
    <property type="component" value="Unassembled WGS sequence"/>
</dbReference>
<keyword evidence="3" id="KW-1185">Reference proteome</keyword>
<feature type="transmembrane region" description="Helical" evidence="1">
    <location>
        <begin position="17"/>
        <end position="37"/>
    </location>
</feature>
<gene>
    <name evidence="2" type="ORF">AZE42_04762</name>
</gene>
<evidence type="ECO:0000313" key="2">
    <source>
        <dbReference type="EMBL" id="OJA11639.1"/>
    </source>
</evidence>
<dbReference type="AlphaFoldDB" id="A0A1J8PT24"/>
<accession>A0A1J8PT24</accession>
<proteinExistence type="predicted"/>
<sequence>MELPPDAYRAVDVNSRLFLYILLTLFSMISGLTQSVLELSDRLHNLEGTFNDTRGIFMTPTPIQQCEHPSRPSNSH</sequence>
<evidence type="ECO:0000256" key="1">
    <source>
        <dbReference type="SAM" id="Phobius"/>
    </source>
</evidence>
<name>A0A1J8PT24_9AGAM</name>
<keyword evidence="1" id="KW-0472">Membrane</keyword>